<dbReference type="Pfam" id="PF12833">
    <property type="entry name" value="HTH_18"/>
    <property type="match status" value="1"/>
</dbReference>
<dbReference type="EMBL" id="CP089982">
    <property type="protein sequence ID" value="WXA92204.1"/>
    <property type="molecule type" value="Genomic_DNA"/>
</dbReference>
<dbReference type="InterPro" id="IPR020449">
    <property type="entry name" value="Tscrpt_reg_AraC-type_HTH"/>
</dbReference>
<keyword evidence="7" id="KW-1185">Reference proteome</keyword>
<dbReference type="PANTHER" id="PTHR46796:SF14">
    <property type="entry name" value="TRANSCRIPTIONAL REGULATORY PROTEIN"/>
    <property type="match status" value="1"/>
</dbReference>
<evidence type="ECO:0000313" key="7">
    <source>
        <dbReference type="Proteomes" id="UP001379533"/>
    </source>
</evidence>
<dbReference type="PRINTS" id="PR00032">
    <property type="entry name" value="HTHARAC"/>
</dbReference>
<feature type="region of interest" description="Disordered" evidence="4">
    <location>
        <begin position="257"/>
        <end position="279"/>
    </location>
</feature>
<evidence type="ECO:0000256" key="2">
    <source>
        <dbReference type="ARBA" id="ARBA00023125"/>
    </source>
</evidence>
<feature type="domain" description="HTH araC/xylS-type" evidence="5">
    <location>
        <begin position="162"/>
        <end position="260"/>
    </location>
</feature>
<dbReference type="InterPro" id="IPR018060">
    <property type="entry name" value="HTH_AraC"/>
</dbReference>
<evidence type="ECO:0000256" key="1">
    <source>
        <dbReference type="ARBA" id="ARBA00023015"/>
    </source>
</evidence>
<evidence type="ECO:0000259" key="5">
    <source>
        <dbReference type="PROSITE" id="PS01124"/>
    </source>
</evidence>
<dbReference type="PANTHER" id="PTHR46796">
    <property type="entry name" value="HTH-TYPE TRANSCRIPTIONAL ACTIVATOR RHAS-RELATED"/>
    <property type="match status" value="1"/>
</dbReference>
<dbReference type="SUPFAM" id="SSF46689">
    <property type="entry name" value="Homeodomain-like"/>
    <property type="match status" value="2"/>
</dbReference>
<gene>
    <name evidence="6" type="ORF">LZC95_37835</name>
</gene>
<dbReference type="InterPro" id="IPR018062">
    <property type="entry name" value="HTH_AraC-typ_CS"/>
</dbReference>
<proteinExistence type="predicted"/>
<organism evidence="6 7">
    <name type="scientific">Pendulispora brunnea</name>
    <dbReference type="NCBI Taxonomy" id="2905690"/>
    <lineage>
        <taxon>Bacteria</taxon>
        <taxon>Pseudomonadati</taxon>
        <taxon>Myxococcota</taxon>
        <taxon>Myxococcia</taxon>
        <taxon>Myxococcales</taxon>
        <taxon>Sorangiineae</taxon>
        <taxon>Pendulisporaceae</taxon>
        <taxon>Pendulispora</taxon>
    </lineage>
</organism>
<dbReference type="Gene3D" id="1.10.10.60">
    <property type="entry name" value="Homeodomain-like"/>
    <property type="match status" value="2"/>
</dbReference>
<evidence type="ECO:0000313" key="6">
    <source>
        <dbReference type="EMBL" id="WXA92204.1"/>
    </source>
</evidence>
<keyword evidence="3" id="KW-0804">Transcription</keyword>
<accession>A0ABZ2K0D3</accession>
<dbReference type="SMART" id="SM00342">
    <property type="entry name" value="HTH_ARAC"/>
    <property type="match status" value="1"/>
</dbReference>
<reference evidence="6 7" key="1">
    <citation type="submission" date="2021-12" db="EMBL/GenBank/DDBJ databases">
        <title>Discovery of the Pendulisporaceae a myxobacterial family with distinct sporulation behavior and unique specialized metabolism.</title>
        <authorList>
            <person name="Garcia R."/>
            <person name="Popoff A."/>
            <person name="Bader C.D."/>
            <person name="Loehr J."/>
            <person name="Walesch S."/>
            <person name="Walt C."/>
            <person name="Boldt J."/>
            <person name="Bunk B."/>
            <person name="Haeckl F.J.F.P.J."/>
            <person name="Gunesch A.P."/>
            <person name="Birkelbach J."/>
            <person name="Nuebel U."/>
            <person name="Pietschmann T."/>
            <person name="Bach T."/>
            <person name="Mueller R."/>
        </authorList>
    </citation>
    <scope>NUCLEOTIDE SEQUENCE [LARGE SCALE GENOMIC DNA]</scope>
    <source>
        <strain evidence="6 7">MSr12523</strain>
    </source>
</reference>
<keyword evidence="2" id="KW-0238">DNA-binding</keyword>
<keyword evidence="1" id="KW-0805">Transcription regulation</keyword>
<dbReference type="Proteomes" id="UP001379533">
    <property type="component" value="Chromosome"/>
</dbReference>
<protein>
    <submittedName>
        <fullName evidence="6">AraC family transcriptional regulator</fullName>
    </submittedName>
</protein>
<name>A0ABZ2K0D3_9BACT</name>
<evidence type="ECO:0000256" key="4">
    <source>
        <dbReference type="SAM" id="MobiDB-lite"/>
    </source>
</evidence>
<evidence type="ECO:0000256" key="3">
    <source>
        <dbReference type="ARBA" id="ARBA00023163"/>
    </source>
</evidence>
<sequence>MRVSGYRCGAHRGDPPEAEQFEKPVISIVQSGVFGFRSEGRTQLLTRGFLLLGDPGRSYEISHEHAGGDECIVFHFDEAAFDELAGGRSRAGGRYFSRSVLPPLPRADAIRQLTELRLGGASPALGLEELAFSLAACVLDETGLRPPPKLPPDSRRARDNVYAALSLLEDSSSEELHLDDIAQAADLSPYHFLRLFKRELGVTPYRYLMQARVRRAVELLGATDQPVTEIAFDVGFGDLSNFINAFRREIGCSPRQYRKASRGDRRPFPQLQRGYGGAT</sequence>
<dbReference type="RefSeq" id="WP_394842821.1">
    <property type="nucleotide sequence ID" value="NZ_CP089982.1"/>
</dbReference>
<dbReference type="PROSITE" id="PS01124">
    <property type="entry name" value="HTH_ARAC_FAMILY_2"/>
    <property type="match status" value="1"/>
</dbReference>
<dbReference type="InterPro" id="IPR050204">
    <property type="entry name" value="AraC_XylS_family_regulators"/>
</dbReference>
<dbReference type="InterPro" id="IPR009057">
    <property type="entry name" value="Homeodomain-like_sf"/>
</dbReference>
<dbReference type="PROSITE" id="PS00041">
    <property type="entry name" value="HTH_ARAC_FAMILY_1"/>
    <property type="match status" value="1"/>
</dbReference>